<dbReference type="Proteomes" id="UP001168877">
    <property type="component" value="Unassembled WGS sequence"/>
</dbReference>
<comment type="caution">
    <text evidence="1">The sequence shown here is derived from an EMBL/GenBank/DDBJ whole genome shotgun (WGS) entry which is preliminary data.</text>
</comment>
<reference evidence="1" key="1">
    <citation type="journal article" date="2022" name="Plant J.">
        <title>Strategies of tolerance reflected in two North American maple genomes.</title>
        <authorList>
            <person name="McEvoy S.L."/>
            <person name="Sezen U.U."/>
            <person name="Trouern-Trend A."/>
            <person name="McMahon S.M."/>
            <person name="Schaberg P.G."/>
            <person name="Yang J."/>
            <person name="Wegrzyn J.L."/>
            <person name="Swenson N.G."/>
        </authorList>
    </citation>
    <scope>NUCLEOTIDE SEQUENCE</scope>
    <source>
        <strain evidence="1">NS2018</strain>
    </source>
</reference>
<reference evidence="1" key="2">
    <citation type="submission" date="2023-06" db="EMBL/GenBank/DDBJ databases">
        <authorList>
            <person name="Swenson N.G."/>
            <person name="Wegrzyn J.L."/>
            <person name="Mcevoy S.L."/>
        </authorList>
    </citation>
    <scope>NUCLEOTIDE SEQUENCE</scope>
    <source>
        <strain evidence="1">NS2018</strain>
        <tissue evidence="1">Leaf</tissue>
    </source>
</reference>
<protein>
    <submittedName>
        <fullName evidence="1">Uncharacterized protein</fullName>
    </submittedName>
</protein>
<sequence length="103" mass="11685">MHNCEADRETCLLETGAVGETGLSEKADGGIFVDKAKGEVDGENAYWRRGLLMRQLLSRFLFSSSLCIRFELSKEYRTLDLDSLGILDAYEPACFHYRNEILD</sequence>
<gene>
    <name evidence="1" type="ORF">LWI29_020295</name>
</gene>
<evidence type="ECO:0000313" key="2">
    <source>
        <dbReference type="Proteomes" id="UP001168877"/>
    </source>
</evidence>
<evidence type="ECO:0000313" key="1">
    <source>
        <dbReference type="EMBL" id="KAK0576599.1"/>
    </source>
</evidence>
<accession>A0AA39RQA7</accession>
<keyword evidence="2" id="KW-1185">Reference proteome</keyword>
<proteinExistence type="predicted"/>
<dbReference type="EMBL" id="JAUESC010000386">
    <property type="protein sequence ID" value="KAK0576599.1"/>
    <property type="molecule type" value="Genomic_DNA"/>
</dbReference>
<dbReference type="AlphaFoldDB" id="A0AA39RQA7"/>
<organism evidence="1 2">
    <name type="scientific">Acer saccharum</name>
    <name type="common">Sugar maple</name>
    <dbReference type="NCBI Taxonomy" id="4024"/>
    <lineage>
        <taxon>Eukaryota</taxon>
        <taxon>Viridiplantae</taxon>
        <taxon>Streptophyta</taxon>
        <taxon>Embryophyta</taxon>
        <taxon>Tracheophyta</taxon>
        <taxon>Spermatophyta</taxon>
        <taxon>Magnoliopsida</taxon>
        <taxon>eudicotyledons</taxon>
        <taxon>Gunneridae</taxon>
        <taxon>Pentapetalae</taxon>
        <taxon>rosids</taxon>
        <taxon>malvids</taxon>
        <taxon>Sapindales</taxon>
        <taxon>Sapindaceae</taxon>
        <taxon>Hippocastanoideae</taxon>
        <taxon>Acereae</taxon>
        <taxon>Acer</taxon>
    </lineage>
</organism>
<name>A0AA39RQA7_ACESA</name>